<dbReference type="PRINTS" id="PR00081">
    <property type="entry name" value="GDHRDH"/>
</dbReference>
<dbReference type="SUPFAM" id="SSF51735">
    <property type="entry name" value="NAD(P)-binding Rossmann-fold domains"/>
    <property type="match status" value="1"/>
</dbReference>
<organism evidence="4 5">
    <name type="scientific">Nocardia camponoti</name>
    <dbReference type="NCBI Taxonomy" id="1616106"/>
    <lineage>
        <taxon>Bacteria</taxon>
        <taxon>Bacillati</taxon>
        <taxon>Actinomycetota</taxon>
        <taxon>Actinomycetes</taxon>
        <taxon>Mycobacteriales</taxon>
        <taxon>Nocardiaceae</taxon>
        <taxon>Nocardia</taxon>
    </lineage>
</organism>
<dbReference type="GO" id="GO:0016491">
    <property type="term" value="F:oxidoreductase activity"/>
    <property type="evidence" value="ECO:0007669"/>
    <property type="project" value="UniProtKB-KW"/>
</dbReference>
<comment type="similarity">
    <text evidence="1 3">Belongs to the short-chain dehydrogenases/reductases (SDR) family.</text>
</comment>
<dbReference type="InterPro" id="IPR036291">
    <property type="entry name" value="NAD(P)-bd_dom_sf"/>
</dbReference>
<evidence type="ECO:0000313" key="4">
    <source>
        <dbReference type="EMBL" id="GGK58744.1"/>
    </source>
</evidence>
<name>A0A917QNE1_9NOCA</name>
<dbReference type="PANTHER" id="PTHR24320:SF148">
    <property type="entry name" value="NAD(P)-BINDING ROSSMANN-FOLD SUPERFAMILY PROTEIN"/>
    <property type="match status" value="1"/>
</dbReference>
<dbReference type="PANTHER" id="PTHR24320">
    <property type="entry name" value="RETINOL DEHYDROGENASE"/>
    <property type="match status" value="1"/>
</dbReference>
<reference evidence="4" key="1">
    <citation type="journal article" date="2014" name="Int. J. Syst. Evol. Microbiol.">
        <title>Complete genome sequence of Corynebacterium casei LMG S-19264T (=DSM 44701T), isolated from a smear-ripened cheese.</title>
        <authorList>
            <consortium name="US DOE Joint Genome Institute (JGI-PGF)"/>
            <person name="Walter F."/>
            <person name="Albersmeier A."/>
            <person name="Kalinowski J."/>
            <person name="Ruckert C."/>
        </authorList>
    </citation>
    <scope>NUCLEOTIDE SEQUENCE</scope>
    <source>
        <strain evidence="4">CGMCC 4.7278</strain>
    </source>
</reference>
<sequence length="296" mass="31077">MTKWTTADIPNQTGRTIIVTGANSGLGAATAGALAAAGARVILACRDVEKGKQAAATMSGDTEVRELDLASLASVRAFTDSVDNVDVLINNAGVMALPLRRTADGFEMQFGTNHLGHFALTALLLDRISGRVVTVSSVAHRIGQLNLADPNFTNRRYDRWLAYGQSKLANLMFAYELQRRLIGEGSAVLSVAAHPGYAATDLMSHTESFQDWVMSIGNRMGAAQTPAQGALPTLFAATAEVEPGAFYGPDGFLGLAGYPGKSSSSAAARDTKAAAALWQLSDDLCAHALSDSHHIA</sequence>
<dbReference type="AlphaFoldDB" id="A0A917QNE1"/>
<evidence type="ECO:0000256" key="2">
    <source>
        <dbReference type="ARBA" id="ARBA00023002"/>
    </source>
</evidence>
<dbReference type="Gene3D" id="3.40.50.720">
    <property type="entry name" value="NAD(P)-binding Rossmann-like Domain"/>
    <property type="match status" value="1"/>
</dbReference>
<dbReference type="EMBL" id="BMMW01000003">
    <property type="protein sequence ID" value="GGK58744.1"/>
    <property type="molecule type" value="Genomic_DNA"/>
</dbReference>
<accession>A0A917QNE1</accession>
<evidence type="ECO:0000313" key="5">
    <source>
        <dbReference type="Proteomes" id="UP000612956"/>
    </source>
</evidence>
<dbReference type="Pfam" id="PF00106">
    <property type="entry name" value="adh_short"/>
    <property type="match status" value="1"/>
</dbReference>
<evidence type="ECO:0000256" key="3">
    <source>
        <dbReference type="RuleBase" id="RU000363"/>
    </source>
</evidence>
<dbReference type="PRINTS" id="PR00080">
    <property type="entry name" value="SDRFAMILY"/>
</dbReference>
<dbReference type="InterPro" id="IPR002347">
    <property type="entry name" value="SDR_fam"/>
</dbReference>
<keyword evidence="5" id="KW-1185">Reference proteome</keyword>
<reference evidence="4" key="2">
    <citation type="submission" date="2020-09" db="EMBL/GenBank/DDBJ databases">
        <authorList>
            <person name="Sun Q."/>
            <person name="Zhou Y."/>
        </authorList>
    </citation>
    <scope>NUCLEOTIDE SEQUENCE</scope>
    <source>
        <strain evidence="4">CGMCC 4.7278</strain>
    </source>
</reference>
<evidence type="ECO:0000256" key="1">
    <source>
        <dbReference type="ARBA" id="ARBA00006484"/>
    </source>
</evidence>
<dbReference type="Proteomes" id="UP000612956">
    <property type="component" value="Unassembled WGS sequence"/>
</dbReference>
<keyword evidence="2" id="KW-0560">Oxidoreductase</keyword>
<comment type="caution">
    <text evidence="4">The sequence shown here is derived from an EMBL/GenBank/DDBJ whole genome shotgun (WGS) entry which is preliminary data.</text>
</comment>
<protein>
    <submittedName>
        <fullName evidence="4">Short-chain dehydrogenase</fullName>
    </submittedName>
</protein>
<proteinExistence type="inferred from homology"/>
<dbReference type="NCBIfam" id="NF004846">
    <property type="entry name" value="PRK06197.1"/>
    <property type="match status" value="1"/>
</dbReference>
<gene>
    <name evidence="4" type="ORF">GCM10011591_33710</name>
</gene>
<dbReference type="RefSeq" id="WP_188829949.1">
    <property type="nucleotide sequence ID" value="NZ_BMMW01000003.1"/>
</dbReference>